<name>A0A485M0C4_9ZZZZ</name>
<dbReference type="EMBL" id="CAADRN010000216">
    <property type="protein sequence ID" value="VFU15245.1"/>
    <property type="molecule type" value="Genomic_DNA"/>
</dbReference>
<sequence>MAEKQWNIIEEVEKLTEENASNFLAPSVYGQVKIKGKYIRDEHGKLVPVLVKTRRQVENRQPGAVQGNREETLEPVSPGPGILNRLQHLLRMFFF</sequence>
<gene>
    <name evidence="2" type="ORF">SCFA_2930004</name>
</gene>
<protein>
    <submittedName>
        <fullName evidence="2">Uncharacterized protein</fullName>
    </submittedName>
</protein>
<reference evidence="2" key="1">
    <citation type="submission" date="2019-03" db="EMBL/GenBank/DDBJ databases">
        <authorList>
            <person name="Hao L."/>
        </authorList>
    </citation>
    <scope>NUCLEOTIDE SEQUENCE</scope>
</reference>
<proteinExistence type="predicted"/>
<evidence type="ECO:0000256" key="1">
    <source>
        <dbReference type="SAM" id="MobiDB-lite"/>
    </source>
</evidence>
<feature type="region of interest" description="Disordered" evidence="1">
    <location>
        <begin position="58"/>
        <end position="79"/>
    </location>
</feature>
<accession>A0A485M0C4</accession>
<dbReference type="AlphaFoldDB" id="A0A485M0C4"/>
<organism evidence="2">
    <name type="scientific">anaerobic digester metagenome</name>
    <dbReference type="NCBI Taxonomy" id="1263854"/>
    <lineage>
        <taxon>unclassified sequences</taxon>
        <taxon>metagenomes</taxon>
        <taxon>ecological metagenomes</taxon>
    </lineage>
</organism>
<evidence type="ECO:0000313" key="2">
    <source>
        <dbReference type="EMBL" id="VFU15245.1"/>
    </source>
</evidence>